<dbReference type="EMBL" id="BMTD01000013">
    <property type="protein sequence ID" value="GGV09083.1"/>
    <property type="molecule type" value="Genomic_DNA"/>
</dbReference>
<dbReference type="PROSITE" id="PS00012">
    <property type="entry name" value="PHOSPHOPANTETHEINE"/>
    <property type="match status" value="1"/>
</dbReference>
<organism evidence="4 5">
    <name type="scientific">Streptomyces filipinensis</name>
    <dbReference type="NCBI Taxonomy" id="66887"/>
    <lineage>
        <taxon>Bacteria</taxon>
        <taxon>Bacillati</taxon>
        <taxon>Actinomycetota</taxon>
        <taxon>Actinomycetes</taxon>
        <taxon>Kitasatosporales</taxon>
        <taxon>Streptomycetaceae</taxon>
        <taxon>Streptomyces</taxon>
    </lineage>
</organism>
<dbReference type="InterPro" id="IPR009081">
    <property type="entry name" value="PP-bd_ACP"/>
</dbReference>
<dbReference type="RefSeq" id="WP_191876113.1">
    <property type="nucleotide sequence ID" value="NZ_BMTD01000013.1"/>
</dbReference>
<dbReference type="PROSITE" id="PS50075">
    <property type="entry name" value="CARRIER"/>
    <property type="match status" value="1"/>
</dbReference>
<dbReference type="SUPFAM" id="SSF47336">
    <property type="entry name" value="ACP-like"/>
    <property type="match status" value="1"/>
</dbReference>
<name>A0A918IGA8_9ACTN</name>
<accession>A0A918IGA8</accession>
<dbReference type="AlphaFoldDB" id="A0A918IGA8"/>
<evidence type="ECO:0000313" key="4">
    <source>
        <dbReference type="EMBL" id="GGV09083.1"/>
    </source>
</evidence>
<reference evidence="4" key="2">
    <citation type="submission" date="2020-09" db="EMBL/GenBank/DDBJ databases">
        <authorList>
            <person name="Sun Q."/>
            <person name="Ohkuma M."/>
        </authorList>
    </citation>
    <scope>NUCLEOTIDE SEQUENCE</scope>
    <source>
        <strain evidence="4">JCM 4369</strain>
    </source>
</reference>
<feature type="domain" description="Carrier" evidence="3">
    <location>
        <begin position="1"/>
        <end position="78"/>
    </location>
</feature>
<dbReference type="Pfam" id="PF00550">
    <property type="entry name" value="PP-binding"/>
    <property type="match status" value="1"/>
</dbReference>
<proteinExistence type="predicted"/>
<sequence>MTPLDVAPAIHLAYQRVTDSDPGSLPRESDMRALGLNSVQLLEMIVIIENELGLRIPDSALGSLDTIGDLCDVLEQLQPAHSQAG</sequence>
<evidence type="ECO:0000256" key="2">
    <source>
        <dbReference type="ARBA" id="ARBA00022553"/>
    </source>
</evidence>
<dbReference type="InterPro" id="IPR036736">
    <property type="entry name" value="ACP-like_sf"/>
</dbReference>
<keyword evidence="5" id="KW-1185">Reference proteome</keyword>
<evidence type="ECO:0000256" key="1">
    <source>
        <dbReference type="ARBA" id="ARBA00022450"/>
    </source>
</evidence>
<comment type="caution">
    <text evidence="4">The sequence shown here is derived from an EMBL/GenBank/DDBJ whole genome shotgun (WGS) entry which is preliminary data.</text>
</comment>
<protein>
    <recommendedName>
        <fullName evidence="3">Carrier domain-containing protein</fullName>
    </recommendedName>
</protein>
<dbReference type="Proteomes" id="UP000618795">
    <property type="component" value="Unassembled WGS sequence"/>
</dbReference>
<dbReference type="InterPro" id="IPR006162">
    <property type="entry name" value="Ppantetheine_attach_site"/>
</dbReference>
<keyword evidence="2" id="KW-0597">Phosphoprotein</keyword>
<dbReference type="Gene3D" id="1.10.1200.10">
    <property type="entry name" value="ACP-like"/>
    <property type="match status" value="1"/>
</dbReference>
<keyword evidence="1" id="KW-0596">Phosphopantetheine</keyword>
<evidence type="ECO:0000313" key="5">
    <source>
        <dbReference type="Proteomes" id="UP000618795"/>
    </source>
</evidence>
<gene>
    <name evidence="4" type="ORF">GCM10010260_54000</name>
</gene>
<evidence type="ECO:0000259" key="3">
    <source>
        <dbReference type="PROSITE" id="PS50075"/>
    </source>
</evidence>
<reference evidence="4" key="1">
    <citation type="journal article" date="2014" name="Int. J. Syst. Evol. Microbiol.">
        <title>Complete genome sequence of Corynebacterium casei LMG S-19264T (=DSM 44701T), isolated from a smear-ripened cheese.</title>
        <authorList>
            <consortium name="US DOE Joint Genome Institute (JGI-PGF)"/>
            <person name="Walter F."/>
            <person name="Albersmeier A."/>
            <person name="Kalinowski J."/>
            <person name="Ruckert C."/>
        </authorList>
    </citation>
    <scope>NUCLEOTIDE SEQUENCE</scope>
    <source>
        <strain evidence="4">JCM 4369</strain>
    </source>
</reference>